<name>A0A1N7PY03_9RHOB</name>
<protein>
    <submittedName>
        <fullName evidence="8">Ubiquinone biosynthesis protein COQ9</fullName>
    </submittedName>
</protein>
<dbReference type="PANTHER" id="PTHR21427:SF19">
    <property type="entry name" value="UBIQUINONE BIOSYNTHESIS PROTEIN COQ9, MITOCHONDRIAL"/>
    <property type="match status" value="1"/>
</dbReference>
<evidence type="ECO:0000256" key="3">
    <source>
        <dbReference type="ARBA" id="ARBA00022688"/>
    </source>
</evidence>
<dbReference type="InterPro" id="IPR013718">
    <property type="entry name" value="COQ9_C"/>
</dbReference>
<evidence type="ECO:0000256" key="1">
    <source>
        <dbReference type="ARBA" id="ARBA00004749"/>
    </source>
</evidence>
<evidence type="ECO:0000313" key="9">
    <source>
        <dbReference type="Proteomes" id="UP000186141"/>
    </source>
</evidence>
<dbReference type="GO" id="GO:0008289">
    <property type="term" value="F:lipid binding"/>
    <property type="evidence" value="ECO:0007669"/>
    <property type="project" value="UniProtKB-KW"/>
</dbReference>
<accession>A0A1N7PY03</accession>
<proteinExistence type="inferred from homology"/>
<dbReference type="AlphaFoldDB" id="A0A1N7PY03"/>
<keyword evidence="4" id="KW-0809">Transit peptide</keyword>
<keyword evidence="8" id="KW-0830">Ubiquinone</keyword>
<dbReference type="InterPro" id="IPR012762">
    <property type="entry name" value="Ubiq_biosynth_COQ9"/>
</dbReference>
<dbReference type="Pfam" id="PF08511">
    <property type="entry name" value="COQ9"/>
    <property type="match status" value="1"/>
</dbReference>
<dbReference type="OrthoDB" id="7201143at2"/>
<evidence type="ECO:0000256" key="6">
    <source>
        <dbReference type="ARBA" id="ARBA00058104"/>
    </source>
</evidence>
<dbReference type="GO" id="GO:0006744">
    <property type="term" value="P:ubiquinone biosynthetic process"/>
    <property type="evidence" value="ECO:0007669"/>
    <property type="project" value="UniProtKB-KW"/>
</dbReference>
<evidence type="ECO:0000259" key="7">
    <source>
        <dbReference type="Pfam" id="PF08511"/>
    </source>
</evidence>
<dbReference type="EMBL" id="FTOT01000006">
    <property type="protein sequence ID" value="SIT15494.1"/>
    <property type="molecule type" value="Genomic_DNA"/>
</dbReference>
<comment type="pathway">
    <text evidence="1">Cofactor biosynthesis; ubiquinone biosynthesis.</text>
</comment>
<comment type="similarity">
    <text evidence="2">Belongs to the COQ9 family.</text>
</comment>
<dbReference type="Gene3D" id="1.10.357.10">
    <property type="entry name" value="Tetracycline Repressor, domain 2"/>
    <property type="match status" value="1"/>
</dbReference>
<evidence type="ECO:0000313" key="8">
    <source>
        <dbReference type="EMBL" id="SIT15494.1"/>
    </source>
</evidence>
<dbReference type="NCBIfam" id="TIGR02396">
    <property type="entry name" value="diverge_rpsU"/>
    <property type="match status" value="1"/>
</dbReference>
<dbReference type="STRING" id="1086013.SAMN05421774_106254"/>
<evidence type="ECO:0000256" key="2">
    <source>
        <dbReference type="ARBA" id="ARBA00010766"/>
    </source>
</evidence>
<keyword evidence="3" id="KW-0831">Ubiquinone biosynthesis</keyword>
<dbReference type="Proteomes" id="UP000186141">
    <property type="component" value="Unassembled WGS sequence"/>
</dbReference>
<gene>
    <name evidence="8" type="ORF">SAMN05421774_106254</name>
</gene>
<dbReference type="PANTHER" id="PTHR21427">
    <property type="entry name" value="UBIQUINONE BIOSYNTHESIS PROTEIN COQ9, MITOCHONDRIAL"/>
    <property type="match status" value="1"/>
</dbReference>
<evidence type="ECO:0000256" key="4">
    <source>
        <dbReference type="ARBA" id="ARBA00022946"/>
    </source>
</evidence>
<comment type="function">
    <text evidence="6">Membrane-associated protein that warps the membrane surface to access and bind aromatic isoprenes with high specificity, including ubiquinone (CoQ) isoprene intermediates and presents them directly to COQ7, therefore facilitating the COQ7-mediated hydroxylase step. Participates in the biosynthesis of coenzyme Q, also named ubiquinone, an essential lipid-soluble electron transporter for aerobic cellular respiration.</text>
</comment>
<dbReference type="RefSeq" id="WP_076532878.1">
    <property type="nucleotide sequence ID" value="NZ_BMEH01000006.1"/>
</dbReference>
<keyword evidence="9" id="KW-1185">Reference proteome</keyword>
<evidence type="ECO:0000256" key="5">
    <source>
        <dbReference type="ARBA" id="ARBA00023121"/>
    </source>
</evidence>
<reference evidence="8 9" key="1">
    <citation type="submission" date="2017-01" db="EMBL/GenBank/DDBJ databases">
        <authorList>
            <person name="Mah S.A."/>
            <person name="Swanson W.J."/>
            <person name="Moy G.W."/>
            <person name="Vacquier V.D."/>
        </authorList>
    </citation>
    <scope>NUCLEOTIDE SEQUENCE [LARGE SCALE GENOMIC DNA]</scope>
    <source>
        <strain evidence="8 9">DSM 26375</strain>
    </source>
</reference>
<sequence length="217" mass="23804">MHEITERLARAALPHVPFDGWSQDTFRAACADAGVDESLARVHCPRGAVDLAVAAHRLGDAELRQRLAAADLTGMRFRDRVVHAIMLRLDAAGDREVVRRASAMFALPHHAAEGAAALWQSADTIWTALGDRSDDFNWYSKRAILSGVYGSAVLYWLGDDSPDLSATRDFVERRIADVMAIEETKAKLRQNPLTRPLMEIQARLSACIKAPQSGTSA</sequence>
<organism evidence="8 9">
    <name type="scientific">Gemmobacter megaterium</name>
    <dbReference type="NCBI Taxonomy" id="1086013"/>
    <lineage>
        <taxon>Bacteria</taxon>
        <taxon>Pseudomonadati</taxon>
        <taxon>Pseudomonadota</taxon>
        <taxon>Alphaproteobacteria</taxon>
        <taxon>Rhodobacterales</taxon>
        <taxon>Paracoccaceae</taxon>
        <taxon>Gemmobacter</taxon>
    </lineage>
</organism>
<keyword evidence="5" id="KW-0446">Lipid-binding</keyword>
<feature type="domain" description="COQ9 C-terminal" evidence="7">
    <location>
        <begin position="112"/>
        <end position="182"/>
    </location>
</feature>